<evidence type="ECO:0000256" key="1">
    <source>
        <dbReference type="ARBA" id="ARBA00004370"/>
    </source>
</evidence>
<evidence type="ECO:0000313" key="9">
    <source>
        <dbReference type="Proteomes" id="UP001321445"/>
    </source>
</evidence>
<organism evidence="8 9">
    <name type="scientific">Hydrogenimonas cancrithermarum</name>
    <dbReference type="NCBI Taxonomy" id="2993563"/>
    <lineage>
        <taxon>Bacteria</taxon>
        <taxon>Pseudomonadati</taxon>
        <taxon>Campylobacterota</taxon>
        <taxon>Epsilonproteobacteria</taxon>
        <taxon>Campylobacterales</taxon>
        <taxon>Hydrogenimonadaceae</taxon>
        <taxon>Hydrogenimonas</taxon>
    </lineage>
</organism>
<dbReference type="InterPro" id="IPR004846">
    <property type="entry name" value="T2SS/T3SS_dom"/>
</dbReference>
<name>A0ABM8FI72_9BACT</name>
<evidence type="ECO:0000259" key="7">
    <source>
        <dbReference type="Pfam" id="PF07655"/>
    </source>
</evidence>
<evidence type="ECO:0000313" key="8">
    <source>
        <dbReference type="EMBL" id="BDY11990.1"/>
    </source>
</evidence>
<dbReference type="InterPro" id="IPR013358">
    <property type="entry name" value="Pilus_biogenesis_MshL"/>
</dbReference>
<dbReference type="InterPro" id="IPR011514">
    <property type="entry name" value="Secretin_N_2"/>
</dbReference>
<keyword evidence="3" id="KW-0472">Membrane</keyword>
<evidence type="ECO:0000256" key="3">
    <source>
        <dbReference type="ARBA" id="ARBA00023136"/>
    </source>
</evidence>
<dbReference type="Pfam" id="PF07655">
    <property type="entry name" value="Secretin_N_2"/>
    <property type="match status" value="1"/>
</dbReference>
<evidence type="ECO:0000256" key="5">
    <source>
        <dbReference type="SAM" id="SignalP"/>
    </source>
</evidence>
<dbReference type="NCBIfam" id="TIGR02519">
    <property type="entry name" value="pilus_MshL"/>
    <property type="match status" value="1"/>
</dbReference>
<dbReference type="PANTHER" id="PTHR30332">
    <property type="entry name" value="PROBABLE GENERAL SECRETION PATHWAY PROTEIN D"/>
    <property type="match status" value="1"/>
</dbReference>
<protein>
    <submittedName>
        <fullName evidence="8">Pilus (MSHA type) biogenesis protein MshL</fullName>
    </submittedName>
</protein>
<evidence type="ECO:0000256" key="2">
    <source>
        <dbReference type="ARBA" id="ARBA00022729"/>
    </source>
</evidence>
<feature type="domain" description="Secretin N-terminal" evidence="7">
    <location>
        <begin position="114"/>
        <end position="195"/>
    </location>
</feature>
<feature type="signal peptide" evidence="5">
    <location>
        <begin position="1"/>
        <end position="28"/>
    </location>
</feature>
<dbReference type="EMBL" id="AP027370">
    <property type="protein sequence ID" value="BDY11990.1"/>
    <property type="molecule type" value="Genomic_DNA"/>
</dbReference>
<keyword evidence="2 5" id="KW-0732">Signal</keyword>
<sequence>MKCMKKIKLSLLAAVVTASFGLTSSLQAACEDNLFNIKANQGTRISELIDQLAEQCDLTLIVKDKEAAKRLRTRLNRFSLKDVTLPEVLQVALNEHNLNYSLDGNILKISYLLTKTYHVDYISTDRESSSKTRVMLASGVANQQQTTTSGSGTVSTSNMSSGESESGIDVTSNDKFVFWAKLQEQIRDILNRPEDEYKAGDPVIDKESGLVTITGTKKQLDRVEGYLDNLIERLHKQVLIDVKMYAVVLSKGKETGIDWRQLYNLQNFTISGERLQANENVGEITFPGAGDTPYISKFVPGKIATFTDIVMNAQIGTIIKFLQSQGDVHSVSNPKVLTLNNQAAMITVGKQYFYKIKNSTTTSNTGGSTVAQNEIIDSVFAGILLDITPEIAADGTITLKINPSVSDTINPVTNENENRTMPPDLERRQMASVVTVKDGSHVILGGLITDRVNNSTHKVPLLGDIPILGYAFKYDELTDEKIELVIIVTPHLVKAKNSMTLKDLGYDRLSDSNMTRMR</sequence>
<dbReference type="InterPro" id="IPR050810">
    <property type="entry name" value="Bact_Secretion_Sys_Channel"/>
</dbReference>
<dbReference type="Pfam" id="PF00263">
    <property type="entry name" value="Secretin"/>
    <property type="match status" value="1"/>
</dbReference>
<feature type="domain" description="Type II/III secretion system secretin-like" evidence="6">
    <location>
        <begin position="322"/>
        <end position="494"/>
    </location>
</feature>
<accession>A0ABM8FI72</accession>
<feature type="region of interest" description="Disordered" evidence="4">
    <location>
        <begin position="139"/>
        <end position="168"/>
    </location>
</feature>
<dbReference type="Proteomes" id="UP001321445">
    <property type="component" value="Chromosome"/>
</dbReference>
<evidence type="ECO:0000259" key="6">
    <source>
        <dbReference type="Pfam" id="PF00263"/>
    </source>
</evidence>
<dbReference type="PANTHER" id="PTHR30332:SF24">
    <property type="entry name" value="SECRETIN GSPD-RELATED"/>
    <property type="match status" value="1"/>
</dbReference>
<proteinExistence type="predicted"/>
<dbReference type="PRINTS" id="PR00811">
    <property type="entry name" value="BCTERIALGSPD"/>
</dbReference>
<reference evidence="8 9" key="1">
    <citation type="submission" date="2023-03" db="EMBL/GenBank/DDBJ databases">
        <title>Description of Hydrogenimonas sp. ISO32.</title>
        <authorList>
            <person name="Mino S."/>
            <person name="Fukazawa S."/>
            <person name="Sawabe T."/>
        </authorList>
    </citation>
    <scope>NUCLEOTIDE SEQUENCE [LARGE SCALE GENOMIC DNA]</scope>
    <source>
        <strain evidence="8 9">ISO32</strain>
    </source>
</reference>
<feature type="chain" id="PRO_5045782703" evidence="5">
    <location>
        <begin position="29"/>
        <end position="518"/>
    </location>
</feature>
<feature type="compositionally biased region" description="Low complexity" evidence="4">
    <location>
        <begin position="143"/>
        <end position="167"/>
    </location>
</feature>
<gene>
    <name evidence="8" type="primary">ctsD</name>
    <name evidence="8" type="ORF">HCR_03020</name>
</gene>
<evidence type="ECO:0000256" key="4">
    <source>
        <dbReference type="SAM" id="MobiDB-lite"/>
    </source>
</evidence>
<dbReference type="RefSeq" id="WP_286337205.1">
    <property type="nucleotide sequence ID" value="NZ_AP027370.1"/>
</dbReference>
<comment type="subcellular location">
    <subcellularLocation>
        <location evidence="1">Membrane</location>
    </subcellularLocation>
</comment>
<dbReference type="InterPro" id="IPR001775">
    <property type="entry name" value="GspD/PilQ"/>
</dbReference>
<keyword evidence="9" id="KW-1185">Reference proteome</keyword>